<dbReference type="RefSeq" id="WP_077566479.1">
    <property type="nucleotide sequence ID" value="NZ_CP016809.1"/>
</dbReference>
<dbReference type="InterPro" id="IPR021238">
    <property type="entry name" value="DUF2620"/>
</dbReference>
<sequence>MKIVIGGQVEKKEIEALVKQHGGASVEVTVKSDLEAAMALKMGQADYYVGACYTGGGGALAMAIAMVGKSNCATISMPGQPPTQEKVDQAVAQGAKAFGFTGDHKEKAVELLMKALTK</sequence>
<dbReference type="OrthoDB" id="5191605at2"/>
<dbReference type="EMBL" id="CP016809">
    <property type="protein sequence ID" value="ANY76173.1"/>
    <property type="molecule type" value="Genomic_DNA"/>
</dbReference>
<dbReference type="KEGG" id="pib:BBD41_28360"/>
<dbReference type="Proteomes" id="UP000189059">
    <property type="component" value="Unassembled WGS sequence"/>
</dbReference>
<organism evidence="1">
    <name type="scientific">Paenibacillus ihbetae</name>
    <dbReference type="NCBI Taxonomy" id="1870820"/>
    <lineage>
        <taxon>Bacteria</taxon>
        <taxon>Bacillati</taxon>
        <taxon>Bacillota</taxon>
        <taxon>Bacilli</taxon>
        <taxon>Bacillales</taxon>
        <taxon>Paenibacillaceae</taxon>
        <taxon>Paenibacillus</taxon>
    </lineage>
</organism>
<name>A0A1B2E848_9BACL</name>
<accession>A0A1B2E848</accession>
<evidence type="ECO:0000313" key="1">
    <source>
        <dbReference type="EMBL" id="ANY76173.1"/>
    </source>
</evidence>
<protein>
    <recommendedName>
        <fullName evidence="4">DUF2620 domain-containing protein</fullName>
    </recommendedName>
</protein>
<evidence type="ECO:0000313" key="3">
    <source>
        <dbReference type="Proteomes" id="UP000189059"/>
    </source>
</evidence>
<keyword evidence="3" id="KW-1185">Reference proteome</keyword>
<evidence type="ECO:0008006" key="4">
    <source>
        <dbReference type="Google" id="ProtNLM"/>
    </source>
</evidence>
<dbReference type="EMBL" id="MRVI01000001">
    <property type="protein sequence ID" value="OOC61674.1"/>
    <property type="molecule type" value="Genomic_DNA"/>
</dbReference>
<reference evidence="2 3" key="2">
    <citation type="submission" date="2016-12" db="EMBL/GenBank/DDBJ databases">
        <title>Genome sequencing and description of Paenibacillus sp. nov. from high altitude lake in the Indian Trans- Himalayas.</title>
        <authorList>
            <person name="Kiran S."/>
            <person name="Swarnkar M.K."/>
            <person name="Rana A."/>
            <person name="Tewari R."/>
            <person name="Gulati A."/>
        </authorList>
    </citation>
    <scope>NUCLEOTIDE SEQUENCE [LARGE SCALE GENOMIC DNA]</scope>
    <source>
        <strain evidence="2 3">IHBB 9951</strain>
    </source>
</reference>
<dbReference type="AlphaFoldDB" id="A0A1B2E848"/>
<reference evidence="1" key="1">
    <citation type="submission" date="2016-08" db="EMBL/GenBank/DDBJ databases">
        <title>Complete Genome Seqeunce of Paenibacillus sp. nov. IHBB 9852 from high altitute lake of Indian trans-Himalayas.</title>
        <authorList>
            <person name="Kiran S."/>
            <person name="Swarnkar M.K."/>
            <person name="Rana A."/>
            <person name="Tewari R."/>
            <person name="Gulati A."/>
        </authorList>
    </citation>
    <scope>NUCLEOTIDE SEQUENCE [LARGE SCALE GENOMIC DNA]</scope>
    <source>
        <strain evidence="1">IHBB 9852</strain>
    </source>
</reference>
<evidence type="ECO:0000313" key="2">
    <source>
        <dbReference type="EMBL" id="OOC61674.1"/>
    </source>
</evidence>
<proteinExistence type="predicted"/>
<gene>
    <name evidence="2" type="ORF">BBD40_07265</name>
    <name evidence="1" type="ORF">BBD41_28360</name>
</gene>
<dbReference type="Pfam" id="PF10941">
    <property type="entry name" value="DUF2620"/>
    <property type="match status" value="1"/>
</dbReference>